<gene>
    <name evidence="2" type="ORF">KOR42_34420</name>
</gene>
<evidence type="ECO:0000313" key="3">
    <source>
        <dbReference type="Proteomes" id="UP000317243"/>
    </source>
</evidence>
<reference evidence="2 3" key="1">
    <citation type="submission" date="2019-02" db="EMBL/GenBank/DDBJ databases">
        <title>Deep-cultivation of Planctomycetes and their phenomic and genomic characterization uncovers novel biology.</title>
        <authorList>
            <person name="Wiegand S."/>
            <person name="Jogler M."/>
            <person name="Boedeker C."/>
            <person name="Pinto D."/>
            <person name="Vollmers J."/>
            <person name="Rivas-Marin E."/>
            <person name="Kohn T."/>
            <person name="Peeters S.H."/>
            <person name="Heuer A."/>
            <person name="Rast P."/>
            <person name="Oberbeckmann S."/>
            <person name="Bunk B."/>
            <person name="Jeske O."/>
            <person name="Meyerdierks A."/>
            <person name="Storesund J.E."/>
            <person name="Kallscheuer N."/>
            <person name="Luecker S."/>
            <person name="Lage O.M."/>
            <person name="Pohl T."/>
            <person name="Merkel B.J."/>
            <person name="Hornburger P."/>
            <person name="Mueller R.-W."/>
            <person name="Bruemmer F."/>
            <person name="Labrenz M."/>
            <person name="Spormann A.M."/>
            <person name="Op Den Camp H."/>
            <person name="Overmann J."/>
            <person name="Amann R."/>
            <person name="Jetten M.S.M."/>
            <person name="Mascher T."/>
            <person name="Medema M.H."/>
            <person name="Devos D.P."/>
            <person name="Kaster A.-K."/>
            <person name="Ovreas L."/>
            <person name="Rohde M."/>
            <person name="Galperin M.Y."/>
            <person name="Jogler C."/>
        </authorList>
    </citation>
    <scope>NUCLEOTIDE SEQUENCE [LARGE SCALE GENOMIC DNA]</scope>
    <source>
        <strain evidence="2 3">KOR42</strain>
    </source>
</reference>
<dbReference type="InterPro" id="IPR021322">
    <property type="entry name" value="DUF2924"/>
</dbReference>
<name>A0A5C5WNH6_9PLAN</name>
<sequence length="164" mass="18492">MPVNIEAELAELQDMTVTELRRRYAEVFQETTQSGNRTWLIKRIAWRLQANAEGDLSERALNRARELARDSDIRMKPPAAMASPSSTGPSRRQQIANLPDPRLPLPGTILRRDYKGATHRVTVLESGFEYRGESYASLTAVAREITGSRWNGFLFFGLSKKRGG</sequence>
<evidence type="ECO:0000256" key="1">
    <source>
        <dbReference type="SAM" id="MobiDB-lite"/>
    </source>
</evidence>
<feature type="compositionally biased region" description="Polar residues" evidence="1">
    <location>
        <begin position="83"/>
        <end position="96"/>
    </location>
</feature>
<feature type="region of interest" description="Disordered" evidence="1">
    <location>
        <begin position="68"/>
        <end position="102"/>
    </location>
</feature>
<proteinExistence type="predicted"/>
<evidence type="ECO:0000313" key="2">
    <source>
        <dbReference type="EMBL" id="TWT51755.1"/>
    </source>
</evidence>
<evidence type="ECO:0008006" key="4">
    <source>
        <dbReference type="Google" id="ProtNLM"/>
    </source>
</evidence>
<protein>
    <recommendedName>
        <fullName evidence="4">DUF2924 domain-containing protein</fullName>
    </recommendedName>
</protein>
<dbReference type="AlphaFoldDB" id="A0A5C5WNH6"/>
<organism evidence="2 3">
    <name type="scientific">Thalassoglobus neptunius</name>
    <dbReference type="NCBI Taxonomy" id="1938619"/>
    <lineage>
        <taxon>Bacteria</taxon>
        <taxon>Pseudomonadati</taxon>
        <taxon>Planctomycetota</taxon>
        <taxon>Planctomycetia</taxon>
        <taxon>Planctomycetales</taxon>
        <taxon>Planctomycetaceae</taxon>
        <taxon>Thalassoglobus</taxon>
    </lineage>
</organism>
<dbReference type="EMBL" id="SIHI01000011">
    <property type="protein sequence ID" value="TWT51755.1"/>
    <property type="molecule type" value="Genomic_DNA"/>
</dbReference>
<dbReference type="RefSeq" id="WP_197441264.1">
    <property type="nucleotide sequence ID" value="NZ_SIHI01000011.1"/>
</dbReference>
<accession>A0A5C5WNH6</accession>
<dbReference type="Pfam" id="PF11149">
    <property type="entry name" value="DUF2924"/>
    <property type="match status" value="1"/>
</dbReference>
<keyword evidence="3" id="KW-1185">Reference proteome</keyword>
<dbReference type="Proteomes" id="UP000317243">
    <property type="component" value="Unassembled WGS sequence"/>
</dbReference>
<comment type="caution">
    <text evidence="2">The sequence shown here is derived from an EMBL/GenBank/DDBJ whole genome shotgun (WGS) entry which is preliminary data.</text>
</comment>